<dbReference type="CDD" id="cd16321">
    <property type="entry name" value="MraZ_C"/>
    <property type="match status" value="1"/>
</dbReference>
<dbReference type="Gene3D" id="3.40.1550.20">
    <property type="entry name" value="Transcriptional regulator MraZ domain"/>
    <property type="match status" value="1"/>
</dbReference>
<evidence type="ECO:0000313" key="9">
    <source>
        <dbReference type="EMBL" id="PIR92790.1"/>
    </source>
</evidence>
<comment type="similarity">
    <text evidence="7">Belongs to the MraZ family.</text>
</comment>
<evidence type="ECO:0000256" key="2">
    <source>
        <dbReference type="ARBA" id="ARBA00022490"/>
    </source>
</evidence>
<evidence type="ECO:0000259" key="8">
    <source>
        <dbReference type="PROSITE" id="PS51740"/>
    </source>
</evidence>
<gene>
    <name evidence="7" type="primary">mraZ</name>
    <name evidence="9" type="ORF">COT99_04305</name>
</gene>
<organism evidence="9 10">
    <name type="scientific">Candidatus Falkowbacteria bacterium CG10_big_fil_rev_8_21_14_0_10_43_10</name>
    <dbReference type="NCBI Taxonomy" id="1974567"/>
    <lineage>
        <taxon>Bacteria</taxon>
        <taxon>Candidatus Falkowiibacteriota</taxon>
    </lineage>
</organism>
<keyword evidence="3" id="KW-0677">Repeat</keyword>
<name>A0A2H0V385_9BACT</name>
<comment type="caution">
    <text evidence="9">The sequence shown here is derived from an EMBL/GenBank/DDBJ whole genome shotgun (WGS) entry which is preliminary data.</text>
</comment>
<evidence type="ECO:0000256" key="6">
    <source>
        <dbReference type="ARBA" id="ARBA00023163"/>
    </source>
</evidence>
<comment type="subunit">
    <text evidence="7">Forms oligomers.</text>
</comment>
<feature type="domain" description="SpoVT-AbrB" evidence="8">
    <location>
        <begin position="76"/>
        <end position="119"/>
    </location>
</feature>
<evidence type="ECO:0000256" key="1">
    <source>
        <dbReference type="ARBA" id="ARBA00013860"/>
    </source>
</evidence>
<dbReference type="AlphaFoldDB" id="A0A2H0V385"/>
<dbReference type="GO" id="GO:0000976">
    <property type="term" value="F:transcription cis-regulatory region binding"/>
    <property type="evidence" value="ECO:0007669"/>
    <property type="project" value="TreeGrafter"/>
</dbReference>
<keyword evidence="9" id="KW-0132">Cell division</keyword>
<dbReference type="InterPro" id="IPR035642">
    <property type="entry name" value="MraZ_N"/>
</dbReference>
<evidence type="ECO:0000256" key="5">
    <source>
        <dbReference type="ARBA" id="ARBA00023125"/>
    </source>
</evidence>
<dbReference type="InterPro" id="IPR035644">
    <property type="entry name" value="MraZ_C"/>
</dbReference>
<keyword evidence="5 7" id="KW-0238">DNA-binding</keyword>
<dbReference type="GO" id="GO:0003700">
    <property type="term" value="F:DNA-binding transcription factor activity"/>
    <property type="evidence" value="ECO:0007669"/>
    <property type="project" value="UniProtKB-UniRule"/>
</dbReference>
<proteinExistence type="inferred from homology"/>
<dbReference type="Pfam" id="PF02381">
    <property type="entry name" value="MraZ"/>
    <property type="match status" value="2"/>
</dbReference>
<dbReference type="PANTHER" id="PTHR34701">
    <property type="entry name" value="TRANSCRIPTIONAL REGULATOR MRAZ"/>
    <property type="match status" value="1"/>
</dbReference>
<dbReference type="HAMAP" id="MF_01008">
    <property type="entry name" value="MraZ"/>
    <property type="match status" value="1"/>
</dbReference>
<dbReference type="InterPro" id="IPR020603">
    <property type="entry name" value="MraZ_dom"/>
</dbReference>
<feature type="domain" description="SpoVT-AbrB" evidence="8">
    <location>
        <begin position="5"/>
        <end position="47"/>
    </location>
</feature>
<dbReference type="GO" id="GO:0009295">
    <property type="term" value="C:nucleoid"/>
    <property type="evidence" value="ECO:0007669"/>
    <property type="project" value="UniProtKB-SubCell"/>
</dbReference>
<dbReference type="CDD" id="cd16320">
    <property type="entry name" value="MraZ_N"/>
    <property type="match status" value="1"/>
</dbReference>
<dbReference type="GO" id="GO:2000143">
    <property type="term" value="P:negative regulation of DNA-templated transcription initiation"/>
    <property type="evidence" value="ECO:0007669"/>
    <property type="project" value="TreeGrafter"/>
</dbReference>
<dbReference type="InterPro" id="IPR038619">
    <property type="entry name" value="MraZ_sf"/>
</dbReference>
<reference evidence="10" key="1">
    <citation type="submission" date="2017-09" db="EMBL/GenBank/DDBJ databases">
        <title>Depth-based differentiation of microbial function through sediment-hosted aquifers and enrichment of novel symbionts in the deep terrestrial subsurface.</title>
        <authorList>
            <person name="Probst A.J."/>
            <person name="Ladd B."/>
            <person name="Jarett J.K."/>
            <person name="Geller-Mcgrath D.E."/>
            <person name="Sieber C.M.K."/>
            <person name="Emerson J.B."/>
            <person name="Anantharaman K."/>
            <person name="Thomas B.C."/>
            <person name="Malmstrom R."/>
            <person name="Stieglmeier M."/>
            <person name="Klingl A."/>
            <person name="Woyke T."/>
            <person name="Ryan C.M."/>
            <person name="Banfield J.F."/>
        </authorList>
    </citation>
    <scope>NUCLEOTIDE SEQUENCE [LARGE SCALE GENOMIC DNA]</scope>
</reference>
<dbReference type="PROSITE" id="PS51740">
    <property type="entry name" value="SPOVT_ABRB"/>
    <property type="match status" value="2"/>
</dbReference>
<sequence>MFIGEYSHNIDDKGRMAVPAKFRAKLKSGAVVTRGLDNCLFLYSKEEWEKLAGQIASSPINKANSRAFSRFMLAGAMEAEFDRQGRILLPEYLRRHADLKKKAIVAGLYSRIEIWDEDGWRKYSKTNEKNSARIAEELGELS</sequence>
<dbReference type="NCBIfam" id="TIGR00242">
    <property type="entry name" value="division/cell wall cluster transcriptional repressor MraZ"/>
    <property type="match status" value="1"/>
</dbReference>
<comment type="subcellular location">
    <subcellularLocation>
        <location evidence="7">Cytoplasm</location>
        <location evidence="7">Nucleoid</location>
    </subcellularLocation>
</comment>
<accession>A0A2H0V385</accession>
<dbReference type="Proteomes" id="UP000228626">
    <property type="component" value="Unassembled WGS sequence"/>
</dbReference>
<dbReference type="InterPro" id="IPR003444">
    <property type="entry name" value="MraZ"/>
</dbReference>
<dbReference type="PANTHER" id="PTHR34701:SF1">
    <property type="entry name" value="TRANSCRIPTIONAL REGULATOR MRAZ"/>
    <property type="match status" value="1"/>
</dbReference>
<keyword evidence="4 7" id="KW-0805">Transcription regulation</keyword>
<dbReference type="SUPFAM" id="SSF89447">
    <property type="entry name" value="AbrB/MazE/MraZ-like"/>
    <property type="match status" value="1"/>
</dbReference>
<dbReference type="GO" id="GO:0051301">
    <property type="term" value="P:cell division"/>
    <property type="evidence" value="ECO:0007669"/>
    <property type="project" value="UniProtKB-KW"/>
</dbReference>
<dbReference type="EMBL" id="PFAR01000051">
    <property type="protein sequence ID" value="PIR92790.1"/>
    <property type="molecule type" value="Genomic_DNA"/>
</dbReference>
<evidence type="ECO:0000313" key="10">
    <source>
        <dbReference type="Proteomes" id="UP000228626"/>
    </source>
</evidence>
<keyword evidence="2 7" id="KW-0963">Cytoplasm</keyword>
<keyword evidence="9" id="KW-0131">Cell cycle</keyword>
<evidence type="ECO:0000256" key="4">
    <source>
        <dbReference type="ARBA" id="ARBA00023015"/>
    </source>
</evidence>
<dbReference type="InterPro" id="IPR007159">
    <property type="entry name" value="SpoVT-AbrB_dom"/>
</dbReference>
<keyword evidence="6 7" id="KW-0804">Transcription</keyword>
<dbReference type="GO" id="GO:0005737">
    <property type="term" value="C:cytoplasm"/>
    <property type="evidence" value="ECO:0007669"/>
    <property type="project" value="UniProtKB-UniRule"/>
</dbReference>
<evidence type="ECO:0000256" key="3">
    <source>
        <dbReference type="ARBA" id="ARBA00022737"/>
    </source>
</evidence>
<protein>
    <recommendedName>
        <fullName evidence="1 7">Transcriptional regulator MraZ</fullName>
    </recommendedName>
</protein>
<dbReference type="InterPro" id="IPR037914">
    <property type="entry name" value="SpoVT-AbrB_sf"/>
</dbReference>
<evidence type="ECO:0000256" key="7">
    <source>
        <dbReference type="HAMAP-Rule" id="MF_01008"/>
    </source>
</evidence>